<feature type="transmembrane region" description="Helical" evidence="5">
    <location>
        <begin position="83"/>
        <end position="103"/>
    </location>
</feature>
<evidence type="ECO:0000259" key="6">
    <source>
        <dbReference type="PROSITE" id="PS50255"/>
    </source>
</evidence>
<dbReference type="OrthoDB" id="260519at2759"/>
<evidence type="ECO:0000256" key="1">
    <source>
        <dbReference type="ARBA" id="ARBA00022617"/>
    </source>
</evidence>
<sequence length="108" mass="11567">VYDVSKFLNEHPGGAEVIAELAGKDATASFEDVGHSKDAREMAKEYLIGKVQATSAPTVSSVSEKKTPASGCSWWDIVLSPTWSNFIIPTTIGIVVFAAYKGVMKIFA</sequence>
<gene>
    <name evidence="7" type="ORF">NECAME_14797</name>
</gene>
<dbReference type="STRING" id="51031.W2SNI2"/>
<keyword evidence="3 5" id="KW-0408">Iron</keyword>
<feature type="non-terminal residue" evidence="7">
    <location>
        <position position="1"/>
    </location>
</feature>
<evidence type="ECO:0000256" key="3">
    <source>
        <dbReference type="ARBA" id="ARBA00023004"/>
    </source>
</evidence>
<dbReference type="InterPro" id="IPR001199">
    <property type="entry name" value="Cyt_B5-like_heme/steroid-bd"/>
</dbReference>
<name>W2SNI2_NECAM</name>
<dbReference type="PANTHER" id="PTHR19359:SF41">
    <property type="entry name" value="GEO08203P1"/>
    <property type="match status" value="1"/>
</dbReference>
<dbReference type="InterPro" id="IPR036400">
    <property type="entry name" value="Cyt_B5-like_heme/steroid_sf"/>
</dbReference>
<dbReference type="SMART" id="SM01117">
    <property type="entry name" value="Cyt-b5"/>
    <property type="match status" value="1"/>
</dbReference>
<evidence type="ECO:0000256" key="5">
    <source>
        <dbReference type="RuleBase" id="RU362121"/>
    </source>
</evidence>
<dbReference type="OMA" id="TWSNFII"/>
<comment type="similarity">
    <text evidence="4 5">Belongs to the cytochrome b5 family.</text>
</comment>
<keyword evidence="5" id="KW-0472">Membrane</keyword>
<dbReference type="InterPro" id="IPR018506">
    <property type="entry name" value="Cyt_B5_heme-BS"/>
</dbReference>
<keyword evidence="2 5" id="KW-0479">Metal-binding</keyword>
<keyword evidence="5" id="KW-0812">Transmembrane</keyword>
<dbReference type="GO" id="GO:0046872">
    <property type="term" value="F:metal ion binding"/>
    <property type="evidence" value="ECO:0007669"/>
    <property type="project" value="UniProtKB-UniRule"/>
</dbReference>
<protein>
    <submittedName>
        <fullName evidence="7">Putative cytochrome b5</fullName>
    </submittedName>
</protein>
<keyword evidence="8" id="KW-1185">Reference proteome</keyword>
<evidence type="ECO:0000256" key="2">
    <source>
        <dbReference type="ARBA" id="ARBA00022723"/>
    </source>
</evidence>
<dbReference type="Proteomes" id="UP000053676">
    <property type="component" value="Unassembled WGS sequence"/>
</dbReference>
<dbReference type="EMBL" id="KI668964">
    <property type="protein sequence ID" value="ETN70406.1"/>
    <property type="molecule type" value="Genomic_DNA"/>
</dbReference>
<dbReference type="PRINTS" id="PR00363">
    <property type="entry name" value="CYTOCHROMEB5"/>
</dbReference>
<dbReference type="GO" id="GO:0020037">
    <property type="term" value="F:heme binding"/>
    <property type="evidence" value="ECO:0007669"/>
    <property type="project" value="UniProtKB-UniRule"/>
</dbReference>
<keyword evidence="1 5" id="KW-0349">Heme</keyword>
<dbReference type="AlphaFoldDB" id="W2SNI2"/>
<keyword evidence="5" id="KW-1133">Transmembrane helix</keyword>
<evidence type="ECO:0000313" key="8">
    <source>
        <dbReference type="Proteomes" id="UP000053676"/>
    </source>
</evidence>
<evidence type="ECO:0000256" key="4">
    <source>
        <dbReference type="ARBA" id="ARBA00038168"/>
    </source>
</evidence>
<dbReference type="SUPFAM" id="SSF55856">
    <property type="entry name" value="Cytochrome b5-like heme/steroid binding domain"/>
    <property type="match status" value="1"/>
</dbReference>
<evidence type="ECO:0000313" key="7">
    <source>
        <dbReference type="EMBL" id="ETN70406.1"/>
    </source>
</evidence>
<accession>W2SNI2</accession>
<dbReference type="PROSITE" id="PS00191">
    <property type="entry name" value="CYTOCHROME_B5_1"/>
    <property type="match status" value="1"/>
</dbReference>
<dbReference type="PANTHER" id="PTHR19359">
    <property type="entry name" value="CYTOCHROME B5"/>
    <property type="match status" value="1"/>
</dbReference>
<organism evidence="7 8">
    <name type="scientific">Necator americanus</name>
    <name type="common">Human hookworm</name>
    <dbReference type="NCBI Taxonomy" id="51031"/>
    <lineage>
        <taxon>Eukaryota</taxon>
        <taxon>Metazoa</taxon>
        <taxon>Ecdysozoa</taxon>
        <taxon>Nematoda</taxon>
        <taxon>Chromadorea</taxon>
        <taxon>Rhabditida</taxon>
        <taxon>Rhabditina</taxon>
        <taxon>Rhabditomorpha</taxon>
        <taxon>Strongyloidea</taxon>
        <taxon>Ancylostomatidae</taxon>
        <taxon>Bunostominae</taxon>
        <taxon>Necator</taxon>
    </lineage>
</organism>
<reference evidence="8" key="1">
    <citation type="journal article" date="2014" name="Nat. Genet.">
        <title>Genome of the human hookworm Necator americanus.</title>
        <authorList>
            <person name="Tang Y.T."/>
            <person name="Gao X."/>
            <person name="Rosa B.A."/>
            <person name="Abubucker S."/>
            <person name="Hallsworth-Pepin K."/>
            <person name="Martin J."/>
            <person name="Tyagi R."/>
            <person name="Heizer E."/>
            <person name="Zhang X."/>
            <person name="Bhonagiri-Palsikar V."/>
            <person name="Minx P."/>
            <person name="Warren W.C."/>
            <person name="Wang Q."/>
            <person name="Zhan B."/>
            <person name="Hotez P.J."/>
            <person name="Sternberg P.W."/>
            <person name="Dougall A."/>
            <person name="Gaze S.T."/>
            <person name="Mulvenna J."/>
            <person name="Sotillo J."/>
            <person name="Ranganathan S."/>
            <person name="Rabelo E.M."/>
            <person name="Wilson R.K."/>
            <person name="Felgner P.L."/>
            <person name="Bethony J."/>
            <person name="Hawdon J.M."/>
            <person name="Gasser R.B."/>
            <person name="Loukas A."/>
            <person name="Mitreva M."/>
        </authorList>
    </citation>
    <scope>NUCLEOTIDE SEQUENCE [LARGE SCALE GENOMIC DNA]</scope>
</reference>
<dbReference type="PROSITE" id="PS50255">
    <property type="entry name" value="CYTOCHROME_B5_2"/>
    <property type="match status" value="1"/>
</dbReference>
<dbReference type="KEGG" id="nai:NECAME_14797"/>
<dbReference type="Gene3D" id="3.10.120.10">
    <property type="entry name" value="Cytochrome b5-like heme/steroid binding domain"/>
    <property type="match status" value="1"/>
</dbReference>
<dbReference type="GO" id="GO:0016020">
    <property type="term" value="C:membrane"/>
    <property type="evidence" value="ECO:0007669"/>
    <property type="project" value="TreeGrafter"/>
</dbReference>
<dbReference type="InterPro" id="IPR050668">
    <property type="entry name" value="Cytochrome_b5"/>
</dbReference>
<proteinExistence type="inferred from homology"/>
<feature type="domain" description="Cytochrome b5 heme-binding" evidence="6">
    <location>
        <begin position="1"/>
        <end position="52"/>
    </location>
</feature>
<dbReference type="Pfam" id="PF00173">
    <property type="entry name" value="Cyt-b5"/>
    <property type="match status" value="1"/>
</dbReference>